<organism evidence="1 2">
    <name type="scientific">Cetraspora pellucida</name>
    <dbReference type="NCBI Taxonomy" id="1433469"/>
    <lineage>
        <taxon>Eukaryota</taxon>
        <taxon>Fungi</taxon>
        <taxon>Fungi incertae sedis</taxon>
        <taxon>Mucoromycota</taxon>
        <taxon>Glomeromycotina</taxon>
        <taxon>Glomeromycetes</taxon>
        <taxon>Diversisporales</taxon>
        <taxon>Gigasporaceae</taxon>
        <taxon>Cetraspora</taxon>
    </lineage>
</organism>
<comment type="caution">
    <text evidence="1">The sequence shown here is derived from an EMBL/GenBank/DDBJ whole genome shotgun (WGS) entry which is preliminary data.</text>
</comment>
<dbReference type="Proteomes" id="UP000789366">
    <property type="component" value="Unassembled WGS sequence"/>
</dbReference>
<accession>A0ACA9P5D8</accession>
<sequence length="42" mass="4730">MPSTTNPNVEKKPEMHKGVQTVQDLEIVKQTLHNKLSSTLLD</sequence>
<evidence type="ECO:0000313" key="1">
    <source>
        <dbReference type="EMBL" id="CAG8693028.1"/>
    </source>
</evidence>
<gene>
    <name evidence="1" type="ORF">SPELUC_LOCUS10857</name>
</gene>
<dbReference type="EMBL" id="CAJVPW010021328">
    <property type="protein sequence ID" value="CAG8693028.1"/>
    <property type="molecule type" value="Genomic_DNA"/>
</dbReference>
<feature type="non-terminal residue" evidence="1">
    <location>
        <position position="42"/>
    </location>
</feature>
<name>A0ACA9P5D8_9GLOM</name>
<evidence type="ECO:0000313" key="2">
    <source>
        <dbReference type="Proteomes" id="UP000789366"/>
    </source>
</evidence>
<proteinExistence type="predicted"/>
<keyword evidence="2" id="KW-1185">Reference proteome</keyword>
<protein>
    <submittedName>
        <fullName evidence="1">15240_t:CDS:1</fullName>
    </submittedName>
</protein>
<reference evidence="1" key="1">
    <citation type="submission" date="2021-06" db="EMBL/GenBank/DDBJ databases">
        <authorList>
            <person name="Kallberg Y."/>
            <person name="Tangrot J."/>
            <person name="Rosling A."/>
        </authorList>
    </citation>
    <scope>NUCLEOTIDE SEQUENCE</scope>
    <source>
        <strain evidence="1">28 12/20/2015</strain>
    </source>
</reference>